<accession>A0A5B6V874</accession>
<comment type="caution">
    <text evidence="1">The sequence shown here is derived from an EMBL/GenBank/DDBJ whole genome shotgun (WGS) entry which is preliminary data.</text>
</comment>
<name>A0A5B6V874_9ROSI</name>
<dbReference type="EMBL" id="SMMG02000007">
    <property type="protein sequence ID" value="KAA3465231.1"/>
    <property type="molecule type" value="Genomic_DNA"/>
</dbReference>
<gene>
    <name evidence="1" type="ORF">EPI10_000426</name>
</gene>
<dbReference type="AlphaFoldDB" id="A0A5B6V874"/>
<proteinExistence type="predicted"/>
<evidence type="ECO:0000313" key="1">
    <source>
        <dbReference type="EMBL" id="KAA3465231.1"/>
    </source>
</evidence>
<dbReference type="Proteomes" id="UP000325315">
    <property type="component" value="Unassembled WGS sequence"/>
</dbReference>
<reference evidence="2" key="1">
    <citation type="journal article" date="2019" name="Plant Biotechnol. J.">
        <title>Genome sequencing of the Australian wild diploid species Gossypium australe highlights disease resistance and delayed gland morphogenesis.</title>
        <authorList>
            <person name="Cai Y."/>
            <person name="Cai X."/>
            <person name="Wang Q."/>
            <person name="Wang P."/>
            <person name="Zhang Y."/>
            <person name="Cai C."/>
            <person name="Xu Y."/>
            <person name="Wang K."/>
            <person name="Zhou Z."/>
            <person name="Wang C."/>
            <person name="Geng S."/>
            <person name="Li B."/>
            <person name="Dong Q."/>
            <person name="Hou Y."/>
            <person name="Wang H."/>
            <person name="Ai P."/>
            <person name="Liu Z."/>
            <person name="Yi F."/>
            <person name="Sun M."/>
            <person name="An G."/>
            <person name="Cheng J."/>
            <person name="Zhang Y."/>
            <person name="Shi Q."/>
            <person name="Xie Y."/>
            <person name="Shi X."/>
            <person name="Chang Y."/>
            <person name="Huang F."/>
            <person name="Chen Y."/>
            <person name="Hong S."/>
            <person name="Mi L."/>
            <person name="Sun Q."/>
            <person name="Zhang L."/>
            <person name="Zhou B."/>
            <person name="Peng R."/>
            <person name="Zhang X."/>
            <person name="Liu F."/>
        </authorList>
    </citation>
    <scope>NUCLEOTIDE SEQUENCE [LARGE SCALE GENOMIC DNA]</scope>
    <source>
        <strain evidence="2">cv. PA1801</strain>
    </source>
</reference>
<protein>
    <submittedName>
        <fullName evidence="1">Uncharacterized protein</fullName>
    </submittedName>
</protein>
<keyword evidence="2" id="KW-1185">Reference proteome</keyword>
<sequence length="77" mass="9520">MWFRRRTTVAAVGHRRWRRRPRWPEKAKRPPFYLFIFLKPRKKKNIDRALSFPLLTKPEGLRGGGDLRRQLRRPNRR</sequence>
<organism evidence="1 2">
    <name type="scientific">Gossypium australe</name>
    <dbReference type="NCBI Taxonomy" id="47621"/>
    <lineage>
        <taxon>Eukaryota</taxon>
        <taxon>Viridiplantae</taxon>
        <taxon>Streptophyta</taxon>
        <taxon>Embryophyta</taxon>
        <taxon>Tracheophyta</taxon>
        <taxon>Spermatophyta</taxon>
        <taxon>Magnoliopsida</taxon>
        <taxon>eudicotyledons</taxon>
        <taxon>Gunneridae</taxon>
        <taxon>Pentapetalae</taxon>
        <taxon>rosids</taxon>
        <taxon>malvids</taxon>
        <taxon>Malvales</taxon>
        <taxon>Malvaceae</taxon>
        <taxon>Malvoideae</taxon>
        <taxon>Gossypium</taxon>
    </lineage>
</organism>
<evidence type="ECO:0000313" key="2">
    <source>
        <dbReference type="Proteomes" id="UP000325315"/>
    </source>
</evidence>